<organism evidence="7">
    <name type="scientific">freshwater metagenome</name>
    <dbReference type="NCBI Taxonomy" id="449393"/>
    <lineage>
        <taxon>unclassified sequences</taxon>
        <taxon>metagenomes</taxon>
        <taxon>ecological metagenomes</taxon>
    </lineage>
</organism>
<dbReference type="SUPFAM" id="SSF52833">
    <property type="entry name" value="Thioredoxin-like"/>
    <property type="match status" value="1"/>
</dbReference>
<keyword evidence="5" id="KW-1133">Transmembrane helix</keyword>
<dbReference type="InterPro" id="IPR000866">
    <property type="entry name" value="AhpC/TSA"/>
</dbReference>
<keyword evidence="4" id="KW-0676">Redox-active center</keyword>
<proteinExistence type="predicted"/>
<evidence type="ECO:0000256" key="2">
    <source>
        <dbReference type="ARBA" id="ARBA00022748"/>
    </source>
</evidence>
<evidence type="ECO:0000259" key="6">
    <source>
        <dbReference type="PROSITE" id="PS51352"/>
    </source>
</evidence>
<dbReference type="PANTHER" id="PTHR42852">
    <property type="entry name" value="THIOL:DISULFIDE INTERCHANGE PROTEIN DSBE"/>
    <property type="match status" value="1"/>
</dbReference>
<dbReference type="AlphaFoldDB" id="A0A6J6IEB9"/>
<dbReference type="InterPro" id="IPR036249">
    <property type="entry name" value="Thioredoxin-like_sf"/>
</dbReference>
<gene>
    <name evidence="7" type="ORF">UFOPK1835_01954</name>
</gene>
<dbReference type="PROSITE" id="PS51352">
    <property type="entry name" value="THIOREDOXIN_2"/>
    <property type="match status" value="1"/>
</dbReference>
<dbReference type="Gene3D" id="3.40.30.10">
    <property type="entry name" value="Glutaredoxin"/>
    <property type="match status" value="1"/>
</dbReference>
<dbReference type="GO" id="GO:0016491">
    <property type="term" value="F:oxidoreductase activity"/>
    <property type="evidence" value="ECO:0007669"/>
    <property type="project" value="InterPro"/>
</dbReference>
<dbReference type="PANTHER" id="PTHR42852:SF6">
    <property type="entry name" value="THIOL:DISULFIDE INTERCHANGE PROTEIN DSBE"/>
    <property type="match status" value="1"/>
</dbReference>
<reference evidence="7" key="1">
    <citation type="submission" date="2020-05" db="EMBL/GenBank/DDBJ databases">
        <authorList>
            <person name="Chiriac C."/>
            <person name="Salcher M."/>
            <person name="Ghai R."/>
            <person name="Kavagutti S V."/>
        </authorList>
    </citation>
    <scope>NUCLEOTIDE SEQUENCE</scope>
</reference>
<dbReference type="CDD" id="cd02966">
    <property type="entry name" value="TlpA_like_family"/>
    <property type="match status" value="1"/>
</dbReference>
<protein>
    <submittedName>
        <fullName evidence="7">Unannotated protein</fullName>
    </submittedName>
</protein>
<dbReference type="GO" id="GO:0016209">
    <property type="term" value="F:antioxidant activity"/>
    <property type="evidence" value="ECO:0007669"/>
    <property type="project" value="InterPro"/>
</dbReference>
<name>A0A6J6IEB9_9ZZZZ</name>
<evidence type="ECO:0000256" key="4">
    <source>
        <dbReference type="ARBA" id="ARBA00023284"/>
    </source>
</evidence>
<dbReference type="InterPro" id="IPR013766">
    <property type="entry name" value="Thioredoxin_domain"/>
</dbReference>
<accession>A0A6J6IEB9</accession>
<dbReference type="Pfam" id="PF00578">
    <property type="entry name" value="AhpC-TSA"/>
    <property type="match status" value="1"/>
</dbReference>
<keyword evidence="3" id="KW-1015">Disulfide bond</keyword>
<feature type="transmembrane region" description="Helical" evidence="5">
    <location>
        <begin position="20"/>
        <end position="37"/>
    </location>
</feature>
<dbReference type="GO" id="GO:0017004">
    <property type="term" value="P:cytochrome complex assembly"/>
    <property type="evidence" value="ECO:0007669"/>
    <property type="project" value="UniProtKB-KW"/>
</dbReference>
<sequence>MTSSRETGARRGGSNLARNAAIVVGIFLVGFIALLATRGANTPISSRIVGQAAPNFSGETLDGSRFDLAMHRGEWVIVNFFATWCTECRLEDPQISQFVASHEGEPVKVVSVAFSDDAESIRTYFAGRQGASWPVIPSDTGRIALDYGITKVPESYVVAPSGLVVAGFFGGVTASGLDEVINENGGMAMAGSGS</sequence>
<evidence type="ECO:0000256" key="1">
    <source>
        <dbReference type="ARBA" id="ARBA00004196"/>
    </source>
</evidence>
<evidence type="ECO:0000313" key="7">
    <source>
        <dbReference type="EMBL" id="CAB4623073.1"/>
    </source>
</evidence>
<evidence type="ECO:0000256" key="5">
    <source>
        <dbReference type="SAM" id="Phobius"/>
    </source>
</evidence>
<keyword evidence="5" id="KW-0472">Membrane</keyword>
<dbReference type="InterPro" id="IPR050553">
    <property type="entry name" value="Thioredoxin_ResA/DsbE_sf"/>
</dbReference>
<keyword evidence="2" id="KW-0201">Cytochrome c-type biogenesis</keyword>
<keyword evidence="5" id="KW-0812">Transmembrane</keyword>
<dbReference type="GO" id="GO:0030313">
    <property type="term" value="C:cell envelope"/>
    <property type="evidence" value="ECO:0007669"/>
    <property type="project" value="UniProtKB-SubCell"/>
</dbReference>
<feature type="domain" description="Thioredoxin" evidence="6">
    <location>
        <begin position="47"/>
        <end position="186"/>
    </location>
</feature>
<comment type="subcellular location">
    <subcellularLocation>
        <location evidence="1">Cell envelope</location>
    </subcellularLocation>
</comment>
<dbReference type="EMBL" id="CAEZUP010000120">
    <property type="protein sequence ID" value="CAB4623073.1"/>
    <property type="molecule type" value="Genomic_DNA"/>
</dbReference>
<evidence type="ECO:0000256" key="3">
    <source>
        <dbReference type="ARBA" id="ARBA00023157"/>
    </source>
</evidence>